<evidence type="ECO:0000313" key="4">
    <source>
        <dbReference type="EMBL" id="GAA3919502.1"/>
    </source>
</evidence>
<sequence>MAIEFSQQHSKVDRSKIPVEVVYHRMSQKLELIYANEVQPPQKSAGLPSEYLRVFSPSAEVRGHTPDQATLQHGKRNISITGIEHQGSYAIKLIFEDGHNTGIYTWNYLWELAARYEENWENYLAQLEQAGKSR</sequence>
<dbReference type="Pfam" id="PF06155">
    <property type="entry name" value="GBBH-like_N"/>
    <property type="match status" value="1"/>
</dbReference>
<evidence type="ECO:0000256" key="1">
    <source>
        <dbReference type="ARBA" id="ARBA00022723"/>
    </source>
</evidence>
<keyword evidence="1" id="KW-0479">Metal-binding</keyword>
<dbReference type="Proteomes" id="UP001501565">
    <property type="component" value="Unassembled WGS sequence"/>
</dbReference>
<reference evidence="5" key="1">
    <citation type="journal article" date="2019" name="Int. J. Syst. Evol. Microbiol.">
        <title>The Global Catalogue of Microorganisms (GCM) 10K type strain sequencing project: providing services to taxonomists for standard genome sequencing and annotation.</title>
        <authorList>
            <consortium name="The Broad Institute Genomics Platform"/>
            <consortium name="The Broad Institute Genome Sequencing Center for Infectious Disease"/>
            <person name="Wu L."/>
            <person name="Ma J."/>
        </authorList>
    </citation>
    <scope>NUCLEOTIDE SEQUENCE [LARGE SCALE GENOMIC DNA]</scope>
    <source>
        <strain evidence="5">JCM 17551</strain>
    </source>
</reference>
<dbReference type="RefSeq" id="WP_344796814.1">
    <property type="nucleotide sequence ID" value="NZ_BAABBN010000004.1"/>
</dbReference>
<dbReference type="EMBL" id="BAABBN010000004">
    <property type="protein sequence ID" value="GAA3919502.1"/>
    <property type="molecule type" value="Genomic_DNA"/>
</dbReference>
<dbReference type="PANTHER" id="PTHR35303:SF5">
    <property type="entry name" value="OS02G0197800 PROTEIN"/>
    <property type="match status" value="1"/>
</dbReference>
<evidence type="ECO:0000259" key="3">
    <source>
        <dbReference type="Pfam" id="PF06155"/>
    </source>
</evidence>
<gene>
    <name evidence="4" type="ORF">GCM10022277_13670</name>
</gene>
<proteinExistence type="predicted"/>
<keyword evidence="2" id="KW-0408">Iron</keyword>
<evidence type="ECO:0000313" key="5">
    <source>
        <dbReference type="Proteomes" id="UP001501565"/>
    </source>
</evidence>
<keyword evidence="5" id="KW-1185">Reference proteome</keyword>
<organism evidence="4 5">
    <name type="scientific">Litoribacillus peritrichatus</name>
    <dbReference type="NCBI Taxonomy" id="718191"/>
    <lineage>
        <taxon>Bacteria</taxon>
        <taxon>Pseudomonadati</taxon>
        <taxon>Pseudomonadota</taxon>
        <taxon>Gammaproteobacteria</taxon>
        <taxon>Oceanospirillales</taxon>
        <taxon>Oceanospirillaceae</taxon>
        <taxon>Litoribacillus</taxon>
    </lineage>
</organism>
<dbReference type="InterPro" id="IPR010376">
    <property type="entry name" value="GBBH-like_N"/>
</dbReference>
<dbReference type="InterPro" id="IPR038492">
    <property type="entry name" value="GBBH-like_N_sf"/>
</dbReference>
<dbReference type="Gene3D" id="3.30.2020.30">
    <property type="match status" value="1"/>
</dbReference>
<feature type="domain" description="Gamma-butyrobetaine hydroxylase-like N-terminal" evidence="3">
    <location>
        <begin position="24"/>
        <end position="109"/>
    </location>
</feature>
<name>A0ABP7MB97_9GAMM</name>
<protein>
    <submittedName>
        <fullName evidence="4">DUF971 domain-containing protein</fullName>
    </submittedName>
</protein>
<evidence type="ECO:0000256" key="2">
    <source>
        <dbReference type="ARBA" id="ARBA00023004"/>
    </source>
</evidence>
<dbReference type="PANTHER" id="PTHR35303">
    <property type="entry name" value="OS02G0197800 PROTEIN"/>
    <property type="match status" value="1"/>
</dbReference>
<accession>A0ABP7MB97</accession>
<comment type="caution">
    <text evidence="4">The sequence shown here is derived from an EMBL/GenBank/DDBJ whole genome shotgun (WGS) entry which is preliminary data.</text>
</comment>